<keyword evidence="3" id="KW-1185">Reference proteome</keyword>
<name>A0ABX0TE17_9MICO</name>
<evidence type="ECO:0000313" key="3">
    <source>
        <dbReference type="Proteomes" id="UP001318300"/>
    </source>
</evidence>
<gene>
    <name evidence="2" type="ORF">E9228_003355</name>
</gene>
<evidence type="ECO:0000259" key="1">
    <source>
        <dbReference type="Pfam" id="PF03703"/>
    </source>
</evidence>
<dbReference type="RefSeq" id="WP_166781662.1">
    <property type="nucleotide sequence ID" value="NZ_JAAOYO010000006.1"/>
</dbReference>
<organism evidence="2 3">
    <name type="scientific">Curtobacterium salicis</name>
    <dbReference type="NCBI Taxonomy" id="1779862"/>
    <lineage>
        <taxon>Bacteria</taxon>
        <taxon>Bacillati</taxon>
        <taxon>Actinomycetota</taxon>
        <taxon>Actinomycetes</taxon>
        <taxon>Micrococcales</taxon>
        <taxon>Microbacteriaceae</taxon>
        <taxon>Curtobacterium</taxon>
    </lineage>
</organism>
<dbReference type="Pfam" id="PF03703">
    <property type="entry name" value="bPH_2"/>
    <property type="match status" value="1"/>
</dbReference>
<protein>
    <submittedName>
        <fullName evidence="2">Membrane protein YdbS with pleckstrin-like domain</fullName>
    </submittedName>
</protein>
<dbReference type="Proteomes" id="UP001318300">
    <property type="component" value="Unassembled WGS sequence"/>
</dbReference>
<accession>A0ABX0TE17</accession>
<reference evidence="2 3" key="1">
    <citation type="submission" date="2020-03" db="EMBL/GenBank/DDBJ databases">
        <title>Above-ground endophytic microbial communities from plants in different locations in the United States.</title>
        <authorList>
            <person name="Frank C."/>
        </authorList>
    </citation>
    <scope>NUCLEOTIDE SEQUENCE [LARGE SCALE GENOMIC DNA]</scope>
    <source>
        <strain evidence="2 3">WW7</strain>
    </source>
</reference>
<feature type="domain" description="YdbS-like PH" evidence="1">
    <location>
        <begin position="22"/>
        <end position="89"/>
    </location>
</feature>
<evidence type="ECO:0000313" key="2">
    <source>
        <dbReference type="EMBL" id="NII42681.1"/>
    </source>
</evidence>
<sequence>MGVALALLSAVIESVLVVPVAVRNFRVEIVPGGVLVYRGAVFRSVDHVPGSKITLVRRQSGPLLQRLGVAKCVLFTPAREVSLLPMSDADVERLMRLGADDV</sequence>
<dbReference type="InterPro" id="IPR005182">
    <property type="entry name" value="YdbS-like_PH"/>
</dbReference>
<comment type="caution">
    <text evidence="2">The sequence shown here is derived from an EMBL/GenBank/DDBJ whole genome shotgun (WGS) entry which is preliminary data.</text>
</comment>
<proteinExistence type="predicted"/>
<dbReference type="EMBL" id="JAAOYO010000006">
    <property type="protein sequence ID" value="NII42681.1"/>
    <property type="molecule type" value="Genomic_DNA"/>
</dbReference>